<reference evidence="7 8" key="1">
    <citation type="submission" date="2018-07" db="EMBL/GenBank/DDBJ databases">
        <title>Genomic Encyclopedia of Type Strains, Phase IV (KMG-IV): sequencing the most valuable type-strain genomes for metagenomic binning, comparative biology and taxonomic classification.</title>
        <authorList>
            <person name="Goeker M."/>
        </authorList>
    </citation>
    <scope>NUCLEOTIDE SEQUENCE [LARGE SCALE GENOMIC DNA]</scope>
    <source>
        <strain evidence="7 8">DSM 25281</strain>
    </source>
</reference>
<dbReference type="EMBL" id="QQAY01000002">
    <property type="protein sequence ID" value="RDI45736.1"/>
    <property type="molecule type" value="Genomic_DNA"/>
</dbReference>
<dbReference type="PANTHER" id="PTHR43133:SF51">
    <property type="entry name" value="RNA POLYMERASE SIGMA FACTOR"/>
    <property type="match status" value="1"/>
</dbReference>
<sequence>MKLTALLNTNIHKKKGLVALAKIGDNEAFSTLIHENKRNLYRIAKAMLYQELDIEDAIQYTILSAYQNIKKLKKDEYFRTWLIRILINHCNNILRLRKRTISLEELSFPSASYEDTYKDMDLQEAIFSLKEDLRIVIILFYYEDLPSKDIAKLLKVPEGTVRSRLSIARKFLQKQLNLENENMDTEDI</sequence>
<dbReference type="RefSeq" id="WP_245948383.1">
    <property type="nucleotide sequence ID" value="NZ_QQAY01000002.1"/>
</dbReference>
<dbReference type="GO" id="GO:0003677">
    <property type="term" value="F:DNA binding"/>
    <property type="evidence" value="ECO:0007669"/>
    <property type="project" value="InterPro"/>
</dbReference>
<keyword evidence="3" id="KW-0731">Sigma factor</keyword>
<dbReference type="NCBIfam" id="TIGR02937">
    <property type="entry name" value="sigma70-ECF"/>
    <property type="match status" value="1"/>
</dbReference>
<evidence type="ECO:0000256" key="1">
    <source>
        <dbReference type="ARBA" id="ARBA00010641"/>
    </source>
</evidence>
<gene>
    <name evidence="7" type="ORF">DFR59_102369</name>
</gene>
<keyword evidence="4" id="KW-0804">Transcription</keyword>
<comment type="caution">
    <text evidence="7">The sequence shown here is derived from an EMBL/GenBank/DDBJ whole genome shotgun (WGS) entry which is preliminary data.</text>
</comment>
<dbReference type="InterPro" id="IPR013325">
    <property type="entry name" value="RNA_pol_sigma_r2"/>
</dbReference>
<keyword evidence="2" id="KW-0805">Transcription regulation</keyword>
<protein>
    <submittedName>
        <fullName evidence="7">RNA polymerase sigma-70 factor (ECF subfamily)</fullName>
    </submittedName>
</protein>
<dbReference type="SUPFAM" id="SSF88946">
    <property type="entry name" value="Sigma2 domain of RNA polymerase sigma factors"/>
    <property type="match status" value="1"/>
</dbReference>
<dbReference type="SUPFAM" id="SSF88659">
    <property type="entry name" value="Sigma3 and sigma4 domains of RNA polymerase sigma factors"/>
    <property type="match status" value="1"/>
</dbReference>
<dbReference type="AlphaFoldDB" id="A0A370GR65"/>
<dbReference type="InterPro" id="IPR007627">
    <property type="entry name" value="RNA_pol_sigma70_r2"/>
</dbReference>
<evidence type="ECO:0000256" key="3">
    <source>
        <dbReference type="ARBA" id="ARBA00023082"/>
    </source>
</evidence>
<name>A0A370GR65_9BACI</name>
<dbReference type="GO" id="GO:0016987">
    <property type="term" value="F:sigma factor activity"/>
    <property type="evidence" value="ECO:0007669"/>
    <property type="project" value="UniProtKB-KW"/>
</dbReference>
<feature type="domain" description="RNA polymerase sigma-70 region 2" evidence="5">
    <location>
        <begin position="32"/>
        <end position="99"/>
    </location>
</feature>
<accession>A0A370GR65</accession>
<dbReference type="PANTHER" id="PTHR43133">
    <property type="entry name" value="RNA POLYMERASE ECF-TYPE SIGMA FACTO"/>
    <property type="match status" value="1"/>
</dbReference>
<dbReference type="InterPro" id="IPR036388">
    <property type="entry name" value="WH-like_DNA-bd_sf"/>
</dbReference>
<comment type="similarity">
    <text evidence="1">Belongs to the sigma-70 factor family. ECF subfamily.</text>
</comment>
<dbReference type="Pfam" id="PF04542">
    <property type="entry name" value="Sigma70_r2"/>
    <property type="match status" value="1"/>
</dbReference>
<evidence type="ECO:0000259" key="6">
    <source>
        <dbReference type="Pfam" id="PF08281"/>
    </source>
</evidence>
<evidence type="ECO:0000256" key="4">
    <source>
        <dbReference type="ARBA" id="ARBA00023163"/>
    </source>
</evidence>
<dbReference type="Gene3D" id="1.10.1740.10">
    <property type="match status" value="1"/>
</dbReference>
<organism evidence="7 8">
    <name type="scientific">Falsibacillus pallidus</name>
    <dbReference type="NCBI Taxonomy" id="493781"/>
    <lineage>
        <taxon>Bacteria</taxon>
        <taxon>Bacillati</taxon>
        <taxon>Bacillota</taxon>
        <taxon>Bacilli</taxon>
        <taxon>Bacillales</taxon>
        <taxon>Bacillaceae</taxon>
        <taxon>Falsibacillus</taxon>
    </lineage>
</organism>
<keyword evidence="8" id="KW-1185">Reference proteome</keyword>
<proteinExistence type="inferred from homology"/>
<dbReference type="InterPro" id="IPR014284">
    <property type="entry name" value="RNA_pol_sigma-70_dom"/>
</dbReference>
<dbReference type="CDD" id="cd06171">
    <property type="entry name" value="Sigma70_r4"/>
    <property type="match status" value="1"/>
</dbReference>
<dbReference type="Proteomes" id="UP000255326">
    <property type="component" value="Unassembled WGS sequence"/>
</dbReference>
<evidence type="ECO:0000313" key="7">
    <source>
        <dbReference type="EMBL" id="RDI45736.1"/>
    </source>
</evidence>
<dbReference type="Pfam" id="PF08281">
    <property type="entry name" value="Sigma70_r4_2"/>
    <property type="match status" value="1"/>
</dbReference>
<dbReference type="Gene3D" id="1.10.10.10">
    <property type="entry name" value="Winged helix-like DNA-binding domain superfamily/Winged helix DNA-binding domain"/>
    <property type="match status" value="1"/>
</dbReference>
<evidence type="ECO:0000313" key="8">
    <source>
        <dbReference type="Proteomes" id="UP000255326"/>
    </source>
</evidence>
<dbReference type="InterPro" id="IPR039425">
    <property type="entry name" value="RNA_pol_sigma-70-like"/>
</dbReference>
<dbReference type="InterPro" id="IPR013324">
    <property type="entry name" value="RNA_pol_sigma_r3/r4-like"/>
</dbReference>
<evidence type="ECO:0000259" key="5">
    <source>
        <dbReference type="Pfam" id="PF04542"/>
    </source>
</evidence>
<feature type="domain" description="RNA polymerase sigma factor 70 region 4 type 2" evidence="6">
    <location>
        <begin position="120"/>
        <end position="172"/>
    </location>
</feature>
<dbReference type="GO" id="GO:0006352">
    <property type="term" value="P:DNA-templated transcription initiation"/>
    <property type="evidence" value="ECO:0007669"/>
    <property type="project" value="InterPro"/>
</dbReference>
<dbReference type="InterPro" id="IPR013249">
    <property type="entry name" value="RNA_pol_sigma70_r4_t2"/>
</dbReference>
<evidence type="ECO:0000256" key="2">
    <source>
        <dbReference type="ARBA" id="ARBA00023015"/>
    </source>
</evidence>